<name>A0A6A3R030_9STRA</name>
<sequence length="122" mass="12568">MCSRATGEDGGVGEAGEDGTVSVRWPDTALPAASTSTRGTSSNSASDDICIVTASTTNGWENLRSDRNHGSGEANAAADRVMLLRCRGGSSASSPVESLRFERGCPCRASFAGARTRPPHPP</sequence>
<proteinExistence type="predicted"/>
<dbReference type="AlphaFoldDB" id="A0A6A3R030"/>
<dbReference type="Proteomes" id="UP000441208">
    <property type="component" value="Unassembled WGS sequence"/>
</dbReference>
<reference evidence="2 3" key="1">
    <citation type="submission" date="2018-08" db="EMBL/GenBank/DDBJ databases">
        <title>Genomic investigation of the strawberry pathogen Phytophthora fragariae indicates pathogenicity is determined by transcriptional variation in three key races.</title>
        <authorList>
            <person name="Adams T.M."/>
            <person name="Armitage A.D."/>
            <person name="Sobczyk M.K."/>
            <person name="Bates H.J."/>
            <person name="Dunwell J.M."/>
            <person name="Nellist C.F."/>
            <person name="Harrison R.J."/>
        </authorList>
    </citation>
    <scope>NUCLEOTIDE SEQUENCE [LARGE SCALE GENOMIC DNA]</scope>
    <source>
        <strain evidence="2 3">NOV-71</strain>
    </source>
</reference>
<dbReference type="EMBL" id="QXFZ01001649">
    <property type="protein sequence ID" value="KAE9087082.1"/>
    <property type="molecule type" value="Genomic_DNA"/>
</dbReference>
<feature type="compositionally biased region" description="Polar residues" evidence="1">
    <location>
        <begin position="33"/>
        <end position="45"/>
    </location>
</feature>
<evidence type="ECO:0000313" key="3">
    <source>
        <dbReference type="Proteomes" id="UP000441208"/>
    </source>
</evidence>
<organism evidence="2 3">
    <name type="scientific">Phytophthora fragariae</name>
    <dbReference type="NCBI Taxonomy" id="53985"/>
    <lineage>
        <taxon>Eukaryota</taxon>
        <taxon>Sar</taxon>
        <taxon>Stramenopiles</taxon>
        <taxon>Oomycota</taxon>
        <taxon>Peronosporomycetes</taxon>
        <taxon>Peronosporales</taxon>
        <taxon>Peronosporaceae</taxon>
        <taxon>Phytophthora</taxon>
    </lineage>
</organism>
<protein>
    <submittedName>
        <fullName evidence="2">Uncharacterized protein</fullName>
    </submittedName>
</protein>
<feature type="region of interest" description="Disordered" evidence="1">
    <location>
        <begin position="1"/>
        <end position="45"/>
    </location>
</feature>
<comment type="caution">
    <text evidence="2">The sequence shown here is derived from an EMBL/GenBank/DDBJ whole genome shotgun (WGS) entry which is preliminary data.</text>
</comment>
<gene>
    <name evidence="2" type="ORF">PF007_g20516</name>
</gene>
<evidence type="ECO:0000313" key="2">
    <source>
        <dbReference type="EMBL" id="KAE9087082.1"/>
    </source>
</evidence>
<evidence type="ECO:0000256" key="1">
    <source>
        <dbReference type="SAM" id="MobiDB-lite"/>
    </source>
</evidence>
<accession>A0A6A3R030</accession>